<dbReference type="Proteomes" id="UP000579281">
    <property type="component" value="Unassembled WGS sequence"/>
</dbReference>
<dbReference type="GO" id="GO:0030313">
    <property type="term" value="C:cell envelope"/>
    <property type="evidence" value="ECO:0007669"/>
    <property type="project" value="UniProtKB-SubCell"/>
</dbReference>
<dbReference type="NCBIfam" id="TIGR01730">
    <property type="entry name" value="RND_mfp"/>
    <property type="match status" value="1"/>
</dbReference>
<comment type="subcellular location">
    <subcellularLocation>
        <location evidence="1">Cell envelope</location>
    </subcellularLocation>
</comment>
<evidence type="ECO:0000256" key="1">
    <source>
        <dbReference type="ARBA" id="ARBA00004196"/>
    </source>
</evidence>
<dbReference type="GO" id="GO:0022857">
    <property type="term" value="F:transmembrane transporter activity"/>
    <property type="evidence" value="ECO:0007669"/>
    <property type="project" value="InterPro"/>
</dbReference>
<dbReference type="SUPFAM" id="SSF111369">
    <property type="entry name" value="HlyD-like secretion proteins"/>
    <property type="match status" value="1"/>
</dbReference>
<organism evidence="7 8">
    <name type="scientific">Anaerosolibacter carboniphilus</name>
    <dbReference type="NCBI Taxonomy" id="1417629"/>
    <lineage>
        <taxon>Bacteria</taxon>
        <taxon>Bacillati</taxon>
        <taxon>Bacillota</taxon>
        <taxon>Clostridia</taxon>
        <taxon>Peptostreptococcales</taxon>
        <taxon>Thermotaleaceae</taxon>
        <taxon>Anaerosolibacter</taxon>
    </lineage>
</organism>
<dbReference type="Gene3D" id="2.40.420.20">
    <property type="match status" value="1"/>
</dbReference>
<reference evidence="7 8" key="1">
    <citation type="submission" date="2020-08" db="EMBL/GenBank/DDBJ databases">
        <title>Genomic Encyclopedia of Type Strains, Phase IV (KMG-IV): sequencing the most valuable type-strain genomes for metagenomic binning, comparative biology and taxonomic classification.</title>
        <authorList>
            <person name="Goeker M."/>
        </authorList>
    </citation>
    <scope>NUCLEOTIDE SEQUENCE [LARGE SCALE GENOMIC DNA]</scope>
    <source>
        <strain evidence="7 8">DSM 103526</strain>
    </source>
</reference>
<evidence type="ECO:0000256" key="3">
    <source>
        <dbReference type="ARBA" id="ARBA00023054"/>
    </source>
</evidence>
<dbReference type="PANTHER" id="PTHR32347:SF14">
    <property type="entry name" value="EFFLUX SYSTEM COMPONENT YKNX-RELATED"/>
    <property type="match status" value="1"/>
</dbReference>
<dbReference type="InterPro" id="IPR050465">
    <property type="entry name" value="UPF0194_transport"/>
</dbReference>
<gene>
    <name evidence="7" type="ORF">HNQ80_001315</name>
</gene>
<feature type="domain" description="YknX-like beta-barrel" evidence="6">
    <location>
        <begin position="274"/>
        <end position="344"/>
    </location>
</feature>
<evidence type="ECO:0000313" key="8">
    <source>
        <dbReference type="Proteomes" id="UP000579281"/>
    </source>
</evidence>
<feature type="domain" description="Multidrug resistance protein MdtA-like C-terminal permuted SH3" evidence="5">
    <location>
        <begin position="353"/>
        <end position="412"/>
    </location>
</feature>
<dbReference type="Pfam" id="PF25967">
    <property type="entry name" value="RND-MFP_C"/>
    <property type="match status" value="1"/>
</dbReference>
<dbReference type="Gene3D" id="2.40.30.170">
    <property type="match status" value="1"/>
</dbReference>
<dbReference type="InterPro" id="IPR058636">
    <property type="entry name" value="Beta-barrel_YknX"/>
</dbReference>
<dbReference type="RefSeq" id="WP_184309330.1">
    <property type="nucleotide sequence ID" value="NZ_JACHEN010000006.1"/>
</dbReference>
<dbReference type="EMBL" id="JACHEN010000006">
    <property type="protein sequence ID" value="MBB6215226.1"/>
    <property type="molecule type" value="Genomic_DNA"/>
</dbReference>
<dbReference type="InterPro" id="IPR058627">
    <property type="entry name" value="MdtA-like_C"/>
</dbReference>
<evidence type="ECO:0000259" key="5">
    <source>
        <dbReference type="Pfam" id="PF25967"/>
    </source>
</evidence>
<name>A0A841KP44_9FIRM</name>
<keyword evidence="8" id="KW-1185">Reference proteome</keyword>
<comment type="caution">
    <text evidence="7">The sequence shown here is derived from an EMBL/GenBank/DDBJ whole genome shotgun (WGS) entry which is preliminary data.</text>
</comment>
<evidence type="ECO:0000256" key="4">
    <source>
        <dbReference type="SAM" id="Coils"/>
    </source>
</evidence>
<feature type="coiled-coil region" evidence="4">
    <location>
        <begin position="108"/>
        <end position="153"/>
    </location>
</feature>
<keyword evidence="3 4" id="KW-0175">Coiled coil</keyword>
<evidence type="ECO:0000259" key="6">
    <source>
        <dbReference type="Pfam" id="PF25990"/>
    </source>
</evidence>
<dbReference type="PANTHER" id="PTHR32347">
    <property type="entry name" value="EFFLUX SYSTEM COMPONENT YKNX-RELATED"/>
    <property type="match status" value="1"/>
</dbReference>
<dbReference type="Gene3D" id="2.40.50.100">
    <property type="match status" value="1"/>
</dbReference>
<sequence length="413" mass="45219">MLKKIYSSRFLKIALLFAIIGGVGFTGYKMTNKSKTASNVTVTTKEEAVTRGDITIGFTGDGEAEIPVINLDFSLSGKIKEVHVKNGEQIQEGQILAKLDDTEYQNKLRTAELSYNKAVATLEQKEENARLNLISAKQKLDELKRQIKQIETEYLPMLELQDYYSPQEVALKKISYENAQAAYDVQLEQYNALLSSNKDIELEKVNVESALINLEMAKNDLEDTILKSPVSATVLNVSYKAGESFSPPSTSGKATADTSHFMVVSDADKVEVVVPVSETDLSKVAIGQTIEVAFEAHPGENYVGKVTGINALPMIDSSGLVTYDVRIELDGSMGKIRSGMTCTVSFILRQEKNVLIIPNKAVSMVDGKQVVKVKDKDGNLQTKNIKTGLTDGKYVAVTEGLEVGETVVIETIK</sequence>
<evidence type="ECO:0000256" key="2">
    <source>
        <dbReference type="ARBA" id="ARBA00009477"/>
    </source>
</evidence>
<protein>
    <submittedName>
        <fullName evidence="7">RND family efflux transporter MFP subunit</fullName>
    </submittedName>
</protein>
<dbReference type="AlphaFoldDB" id="A0A841KP44"/>
<dbReference type="InterPro" id="IPR006143">
    <property type="entry name" value="RND_pump_MFP"/>
</dbReference>
<evidence type="ECO:0000313" key="7">
    <source>
        <dbReference type="EMBL" id="MBB6215226.1"/>
    </source>
</evidence>
<accession>A0A841KP44</accession>
<comment type="similarity">
    <text evidence="2">Belongs to the membrane fusion protein (MFP) (TC 8.A.1) family.</text>
</comment>
<dbReference type="Pfam" id="PF25990">
    <property type="entry name" value="Beta-barrel_YknX"/>
    <property type="match status" value="1"/>
</dbReference>
<proteinExistence type="inferred from homology"/>
<dbReference type="GO" id="GO:0016020">
    <property type="term" value="C:membrane"/>
    <property type="evidence" value="ECO:0007669"/>
    <property type="project" value="InterPro"/>
</dbReference>